<dbReference type="EMBL" id="CP000482">
    <property type="protein sequence ID" value="ABK99048.1"/>
    <property type="molecule type" value="Genomic_DNA"/>
</dbReference>
<dbReference type="STRING" id="338966.Ppro_1432"/>
<proteinExistence type="predicted"/>
<reference evidence="2 3" key="1">
    <citation type="submission" date="2006-10" db="EMBL/GenBank/DDBJ databases">
        <title>Complete sequence of chromosome of Pelobacter propionicus DSM 2379.</title>
        <authorList>
            <consortium name="US DOE Joint Genome Institute"/>
            <person name="Copeland A."/>
            <person name="Lucas S."/>
            <person name="Lapidus A."/>
            <person name="Barry K."/>
            <person name="Detter J.C."/>
            <person name="Glavina del Rio T."/>
            <person name="Hammon N."/>
            <person name="Israni S."/>
            <person name="Dalin E."/>
            <person name="Tice H."/>
            <person name="Pitluck S."/>
            <person name="Saunders E."/>
            <person name="Brettin T."/>
            <person name="Bruce D."/>
            <person name="Han C."/>
            <person name="Tapia R."/>
            <person name="Schmutz J."/>
            <person name="Larimer F."/>
            <person name="Land M."/>
            <person name="Hauser L."/>
            <person name="Kyrpides N."/>
            <person name="Kim E."/>
            <person name="Lovley D."/>
            <person name="Richardson P."/>
        </authorList>
    </citation>
    <scope>NUCLEOTIDE SEQUENCE [LARGE SCALE GENOMIC DNA]</scope>
    <source>
        <strain evidence="3">DSM 2379 / NBRC 103807 / OttBd1</strain>
    </source>
</reference>
<organism evidence="2 3">
    <name type="scientific">Pelobacter propionicus (strain DSM 2379 / NBRC 103807 / OttBd1)</name>
    <dbReference type="NCBI Taxonomy" id="338966"/>
    <lineage>
        <taxon>Bacteria</taxon>
        <taxon>Pseudomonadati</taxon>
        <taxon>Thermodesulfobacteriota</taxon>
        <taxon>Desulfuromonadia</taxon>
        <taxon>Desulfuromonadales</taxon>
        <taxon>Desulfuromonadaceae</taxon>
        <taxon>Pelobacter</taxon>
    </lineage>
</organism>
<feature type="domain" description="Lcl C-terminal" evidence="1">
    <location>
        <begin position="33"/>
        <end position="159"/>
    </location>
</feature>
<dbReference type="KEGG" id="ppd:Ppro_1432"/>
<dbReference type="RefSeq" id="WP_011735341.1">
    <property type="nucleotide sequence ID" value="NC_008609.1"/>
</dbReference>
<dbReference type="AlphaFoldDB" id="A1ANX8"/>
<dbReference type="Pfam" id="PF07603">
    <property type="entry name" value="Lcl_C"/>
    <property type="match status" value="1"/>
</dbReference>
<name>A1ANX8_PELPD</name>
<dbReference type="eggNOG" id="COG1361">
    <property type="taxonomic scope" value="Bacteria"/>
</dbReference>
<protein>
    <recommendedName>
        <fullName evidence="1">Lcl C-terminal domain-containing protein</fullName>
    </recommendedName>
</protein>
<dbReference type="OrthoDB" id="9793251at2"/>
<dbReference type="Proteomes" id="UP000006732">
    <property type="component" value="Chromosome"/>
</dbReference>
<evidence type="ECO:0000313" key="2">
    <source>
        <dbReference type="EMBL" id="ABK99048.1"/>
    </source>
</evidence>
<dbReference type="HOGENOM" id="CLU_1553816_0_0_7"/>
<sequence length="172" mass="19375">MKRILLMLVGALMTLLWVGTVLAGGNRFVVSGKTVEDTHTGLTWTRDADLAKLSWSGATDLVKQMNEEGYADAKNWKLPSREELMTLADYAMRAGYIGGTYFAPPYELFNRTGFHGVQPNFYWSSTSYEDNTAYADVINMCNGVPRSENKEKEFYVWPVHDVQLGEQSPESK</sequence>
<accession>A1ANX8</accession>
<evidence type="ECO:0000259" key="1">
    <source>
        <dbReference type="Pfam" id="PF07603"/>
    </source>
</evidence>
<gene>
    <name evidence="2" type="ordered locus">Ppro_1432</name>
</gene>
<keyword evidence="3" id="KW-1185">Reference proteome</keyword>
<evidence type="ECO:0000313" key="3">
    <source>
        <dbReference type="Proteomes" id="UP000006732"/>
    </source>
</evidence>
<dbReference type="InterPro" id="IPR011460">
    <property type="entry name" value="Lcl_C"/>
</dbReference>